<comment type="caution">
    <text evidence="3">The sequence shown here is derived from an EMBL/GenBank/DDBJ whole genome shotgun (WGS) entry which is preliminary data.</text>
</comment>
<feature type="transmembrane region" description="Helical" evidence="2">
    <location>
        <begin position="7"/>
        <end position="25"/>
    </location>
</feature>
<evidence type="ECO:0000313" key="4">
    <source>
        <dbReference type="Proteomes" id="UP001529510"/>
    </source>
</evidence>
<reference evidence="3 4" key="1">
    <citation type="submission" date="2024-05" db="EMBL/GenBank/DDBJ databases">
        <title>Genome sequencing and assembly of Indian major carp, Cirrhinus mrigala (Hamilton, 1822).</title>
        <authorList>
            <person name="Mohindra V."/>
            <person name="Chowdhury L.M."/>
            <person name="Lal K."/>
            <person name="Jena J.K."/>
        </authorList>
    </citation>
    <scope>NUCLEOTIDE SEQUENCE [LARGE SCALE GENOMIC DNA]</scope>
    <source>
        <strain evidence="3">CM1030</strain>
        <tissue evidence="3">Blood</tissue>
    </source>
</reference>
<feature type="compositionally biased region" description="Low complexity" evidence="1">
    <location>
        <begin position="28"/>
        <end position="38"/>
    </location>
</feature>
<evidence type="ECO:0000313" key="3">
    <source>
        <dbReference type="EMBL" id="KAL0170683.1"/>
    </source>
</evidence>
<protein>
    <submittedName>
        <fullName evidence="3">Uncharacterized protein</fullName>
    </submittedName>
</protein>
<evidence type="ECO:0000256" key="2">
    <source>
        <dbReference type="SAM" id="Phobius"/>
    </source>
</evidence>
<feature type="compositionally biased region" description="Polar residues" evidence="1">
    <location>
        <begin position="39"/>
        <end position="50"/>
    </location>
</feature>
<proteinExistence type="predicted"/>
<dbReference type="Proteomes" id="UP001529510">
    <property type="component" value="Unassembled WGS sequence"/>
</dbReference>
<feature type="non-terminal residue" evidence="3">
    <location>
        <position position="60"/>
    </location>
</feature>
<evidence type="ECO:0000256" key="1">
    <source>
        <dbReference type="SAM" id="MobiDB-lite"/>
    </source>
</evidence>
<sequence length="60" mass="6765">MRRIRANAILILTVAWILGTFYYLWQDSKPSSSTSSGSQLKNHGQKSSSGRLEERTLPLI</sequence>
<keyword evidence="4" id="KW-1185">Reference proteome</keyword>
<keyword evidence="2" id="KW-0812">Transmembrane</keyword>
<name>A0ABD0P9C5_CIRMR</name>
<keyword evidence="2" id="KW-0472">Membrane</keyword>
<dbReference type="EMBL" id="JAMKFB020000017">
    <property type="protein sequence ID" value="KAL0170683.1"/>
    <property type="molecule type" value="Genomic_DNA"/>
</dbReference>
<feature type="region of interest" description="Disordered" evidence="1">
    <location>
        <begin position="28"/>
        <end position="60"/>
    </location>
</feature>
<gene>
    <name evidence="3" type="ORF">M9458_035279</name>
</gene>
<dbReference type="AlphaFoldDB" id="A0ABD0P9C5"/>
<organism evidence="3 4">
    <name type="scientific">Cirrhinus mrigala</name>
    <name type="common">Mrigala</name>
    <dbReference type="NCBI Taxonomy" id="683832"/>
    <lineage>
        <taxon>Eukaryota</taxon>
        <taxon>Metazoa</taxon>
        <taxon>Chordata</taxon>
        <taxon>Craniata</taxon>
        <taxon>Vertebrata</taxon>
        <taxon>Euteleostomi</taxon>
        <taxon>Actinopterygii</taxon>
        <taxon>Neopterygii</taxon>
        <taxon>Teleostei</taxon>
        <taxon>Ostariophysi</taxon>
        <taxon>Cypriniformes</taxon>
        <taxon>Cyprinidae</taxon>
        <taxon>Labeoninae</taxon>
        <taxon>Labeonini</taxon>
        <taxon>Cirrhinus</taxon>
    </lineage>
</organism>
<feature type="compositionally biased region" description="Basic and acidic residues" evidence="1">
    <location>
        <begin position="51"/>
        <end position="60"/>
    </location>
</feature>
<keyword evidence="2" id="KW-1133">Transmembrane helix</keyword>
<accession>A0ABD0P9C5</accession>